<evidence type="ECO:0000313" key="4">
    <source>
        <dbReference type="Proteomes" id="UP000321408"/>
    </source>
</evidence>
<evidence type="ECO:0000256" key="1">
    <source>
        <dbReference type="ARBA" id="ARBA00022747"/>
    </source>
</evidence>
<accession>A0A5B9D655</accession>
<dbReference type="GO" id="GO:0003677">
    <property type="term" value="F:DNA binding"/>
    <property type="evidence" value="ECO:0007669"/>
    <property type="project" value="UniProtKB-KW"/>
</dbReference>
<dbReference type="GO" id="GO:0009307">
    <property type="term" value="P:DNA restriction-modification system"/>
    <property type="evidence" value="ECO:0007669"/>
    <property type="project" value="UniProtKB-KW"/>
</dbReference>
<dbReference type="Proteomes" id="UP000321408">
    <property type="component" value="Chromosome"/>
</dbReference>
<dbReference type="GeneID" id="41328301"/>
<dbReference type="Gene3D" id="3.40.50.150">
    <property type="entry name" value="Vaccinia Virus protein VP39"/>
    <property type="match status" value="1"/>
</dbReference>
<keyword evidence="4" id="KW-1185">Reference proteome</keyword>
<sequence>MEKTTTVQEKIEVERTKRLEVLLNLLRSEKDHSYSNFYKLLDLMGNEYIVNTARRPHREILFTKFSDLIWKLVQIRVFKLHFSNIFIPNIGYGEFLARIDTDAIIFATEENEYLRSIVKILNPGINLIDIYKVRGKKSTLIPEIRTLLDFSKKENIVNPEQKKEKDQRFDLIFYNIISEPYIKSPRKRNDFFLKLLKLLKDNGSMIALVGKSFLVGYRFTQTRKQILEGYCIEQIVNLPYGSIEGVHQRFELILIEIKKKSSKPSIKMINLRNFDEKSNNVDLENQNSIEITLNDIFKHPQYRLDWNYYSPKYRVLSNAILSLNYKNLGEFAKIFQGIHRMNISEILSNSGEIMVVGPRNFLEGRIQPFNERRRNREIVQKYIKMENVEKIKNFQLKPGDILVPAIHSINNLTLKTYIVSKEDPLCIASENIIVIRSLQFPSYLNLIFFNTEAGKRIFTTLVNKTMRGLHISIDDLKSLQIPILDQSSLEDLSDNSVPVYLRYRKMLMIYMDSLRQKSWECKSDLILDTEIIDIALFQNEELISFIFIRDKFLDLKEIHQKYVDLCKDHKIKKAFLITGENLYCFSGGQFLVINEIPDFTSFIQDLDSKQNESSDSDRSKLDFSLFMAEFYQDFSMNCIAMLKEKIKFWDYLTDFSKDVLPQAEQQYESYKYTKYTMYNGVIDNYCKSFEREAKSKIFLPFIEYLNIHLEDIDNFLSDEINLKFDKTYKFAKEIQSLRTNSGTRLKITLGDMNNYLNFAGGKKTLKKSPLIQHFKQFLLEEFSSMIFKDKDFVNSFKEIAIRFRNPSAHGEDMDEIAADECREILPPRIDELLGYKYKGKE</sequence>
<dbReference type="SUPFAM" id="SSF116734">
    <property type="entry name" value="DNA methylase specificity domain"/>
    <property type="match status" value="1"/>
</dbReference>
<dbReference type="SUPFAM" id="SSF53335">
    <property type="entry name" value="S-adenosyl-L-methionine-dependent methyltransferases"/>
    <property type="match status" value="1"/>
</dbReference>
<dbReference type="InterPro" id="IPR029063">
    <property type="entry name" value="SAM-dependent_MTases_sf"/>
</dbReference>
<keyword evidence="1" id="KW-0680">Restriction system</keyword>
<reference evidence="3 4" key="1">
    <citation type="journal article" date="2020" name="Nature">
        <title>Isolation of an archaeon at the prokaryote-eukaryote interface.</title>
        <authorList>
            <person name="Imachi H."/>
            <person name="Nobu M.K."/>
            <person name="Nakahara N."/>
            <person name="Morono Y."/>
            <person name="Ogawara M."/>
            <person name="Takaki Y."/>
            <person name="Takano Y."/>
            <person name="Uematsu K."/>
            <person name="Ikuta T."/>
            <person name="Ito M."/>
            <person name="Matsui Y."/>
            <person name="Miyazaki M."/>
            <person name="Murata K."/>
            <person name="Saito Y."/>
            <person name="Sakai S."/>
            <person name="Song C."/>
            <person name="Tasumi E."/>
            <person name="Yamanaka Y."/>
            <person name="Yamaguchi T."/>
            <person name="Kamagata Y."/>
            <person name="Tamaki H."/>
            <person name="Takai K."/>
        </authorList>
    </citation>
    <scope>NUCLEOTIDE SEQUENCE [LARGE SCALE GENOMIC DNA]</scope>
    <source>
        <strain evidence="3 4">MK-D1</strain>
    </source>
</reference>
<dbReference type="AlphaFoldDB" id="A0A5B9D655"/>
<dbReference type="EMBL" id="CP042905">
    <property type="protein sequence ID" value="QEE14485.1"/>
    <property type="molecule type" value="Genomic_DNA"/>
</dbReference>
<protein>
    <submittedName>
        <fullName evidence="3">Uncharacterized protein</fullName>
    </submittedName>
</protein>
<keyword evidence="2" id="KW-0238">DNA-binding</keyword>
<evidence type="ECO:0000256" key="2">
    <source>
        <dbReference type="ARBA" id="ARBA00023125"/>
    </source>
</evidence>
<name>A0A5B9D655_9ARCH</name>
<dbReference type="InterPro" id="IPR044946">
    <property type="entry name" value="Restrct_endonuc_typeI_TRD_sf"/>
</dbReference>
<gene>
    <name evidence="3" type="ORF">DSAG12_00298</name>
</gene>
<dbReference type="Gene3D" id="3.90.220.20">
    <property type="entry name" value="DNA methylase specificity domains"/>
    <property type="match status" value="1"/>
</dbReference>
<evidence type="ECO:0000313" key="3">
    <source>
        <dbReference type="EMBL" id="QEE14485.1"/>
    </source>
</evidence>
<dbReference type="RefSeq" id="WP_147661438.1">
    <property type="nucleotide sequence ID" value="NZ_CP042905.2"/>
</dbReference>
<dbReference type="KEGG" id="psyt:DSAG12_00298"/>
<reference evidence="3 4" key="2">
    <citation type="journal article" date="2024" name="Int. J. Syst. Evol. Microbiol.">
        <title>Promethearchaeum syntrophicum gen. nov., sp. nov., an anaerobic, obligately syntrophic archaeon, the first isolate of the lineage 'Asgard' archaea, and proposal of the new archaeal phylum Promethearchaeota phyl. nov. and kingdom Promethearchaeati regn. nov.</title>
        <authorList>
            <person name="Imachi H."/>
            <person name="Nobu M.K."/>
            <person name="Kato S."/>
            <person name="Takaki Y."/>
            <person name="Miyazaki M."/>
            <person name="Miyata M."/>
            <person name="Ogawara M."/>
            <person name="Saito Y."/>
            <person name="Sakai S."/>
            <person name="Tahara Y.O."/>
            <person name="Takano Y."/>
            <person name="Tasumi E."/>
            <person name="Uematsu K."/>
            <person name="Yoshimura T."/>
            <person name="Itoh T."/>
            <person name="Ohkuma M."/>
            <person name="Takai K."/>
        </authorList>
    </citation>
    <scope>NUCLEOTIDE SEQUENCE [LARGE SCALE GENOMIC DNA]</scope>
    <source>
        <strain evidence="3 4">MK-D1</strain>
    </source>
</reference>
<proteinExistence type="predicted"/>
<organism evidence="3 4">
    <name type="scientific">Promethearchaeum syntrophicum</name>
    <dbReference type="NCBI Taxonomy" id="2594042"/>
    <lineage>
        <taxon>Archaea</taxon>
        <taxon>Promethearchaeati</taxon>
        <taxon>Promethearchaeota</taxon>
        <taxon>Promethearchaeia</taxon>
        <taxon>Promethearchaeales</taxon>
        <taxon>Promethearchaeaceae</taxon>
        <taxon>Promethearchaeum</taxon>
    </lineage>
</organism>